<keyword evidence="2" id="KW-1185">Reference proteome</keyword>
<protein>
    <submittedName>
        <fullName evidence="1">Uncharacterized protein</fullName>
    </submittedName>
</protein>
<gene>
    <name evidence="1" type="ORF">MG293_014805</name>
</gene>
<evidence type="ECO:0000313" key="1">
    <source>
        <dbReference type="EMBL" id="KAI4535579.1"/>
    </source>
</evidence>
<dbReference type="EMBL" id="JAKZEL010000018">
    <property type="protein sequence ID" value="KAI4535579.1"/>
    <property type="molecule type" value="Genomic_DNA"/>
</dbReference>
<evidence type="ECO:0000313" key="2">
    <source>
        <dbReference type="Proteomes" id="UP001214576"/>
    </source>
</evidence>
<dbReference type="Proteomes" id="UP001214576">
    <property type="component" value="Unassembled WGS sequence"/>
</dbReference>
<sequence>MLFPFQKHHSELVGTNGKHDLGGTSKGRVISEVAVKESDSRDASVLKGDDLERKVARTTIKQNALVRKIKIRGGDVGMHLQRDEVPVDNADSENQIKDLRNSLTWSQQTLICILVPFSPNQQEREAEDQGHGVRHKPLKAALAFASQYTGRHHVVRPLDPHGLHSTLLPHTLRTPAWDPSAPRGPRTKSVLGLLAAAEELQHPKQQLVKQRMGGNGAVEKALLGEGGESSLPLATSL</sequence>
<organism evidence="1 2">
    <name type="scientific">Ovis ammon polii</name>
    <dbReference type="NCBI Taxonomy" id="230172"/>
    <lineage>
        <taxon>Eukaryota</taxon>
        <taxon>Metazoa</taxon>
        <taxon>Chordata</taxon>
        <taxon>Craniata</taxon>
        <taxon>Vertebrata</taxon>
        <taxon>Euteleostomi</taxon>
        <taxon>Mammalia</taxon>
        <taxon>Eutheria</taxon>
        <taxon>Laurasiatheria</taxon>
        <taxon>Artiodactyla</taxon>
        <taxon>Ruminantia</taxon>
        <taxon>Pecora</taxon>
        <taxon>Bovidae</taxon>
        <taxon>Caprinae</taxon>
        <taxon>Ovis</taxon>
    </lineage>
</organism>
<comment type="caution">
    <text evidence="1">The sequence shown here is derived from an EMBL/GenBank/DDBJ whole genome shotgun (WGS) entry which is preliminary data.</text>
</comment>
<accession>A0AAD4U0C1</accession>
<name>A0AAD4U0C1_OVIAM</name>
<proteinExistence type="predicted"/>
<dbReference type="AlphaFoldDB" id="A0AAD4U0C1"/>
<reference evidence="1" key="1">
    <citation type="submission" date="2022-03" db="EMBL/GenBank/DDBJ databases">
        <title>Genomic analyses of argali, domestic sheep and their hybrids provide insights into chromosomal evolution, heterosis and genetic basis of agronomic traits.</title>
        <authorList>
            <person name="Li M."/>
        </authorList>
    </citation>
    <scope>NUCLEOTIDE SEQUENCE</scope>
    <source>
        <strain evidence="1">CAU-MHL-2022a</strain>
        <tissue evidence="1">Skin</tissue>
    </source>
</reference>